<keyword evidence="3" id="KW-1003">Cell membrane</keyword>
<proteinExistence type="predicted"/>
<accession>A0A7M2WSF9</accession>
<dbReference type="GO" id="GO:0005886">
    <property type="term" value="C:plasma membrane"/>
    <property type="evidence" value="ECO:0007669"/>
    <property type="project" value="UniProtKB-SubCell"/>
</dbReference>
<evidence type="ECO:0000256" key="10">
    <source>
        <dbReference type="SAM" id="Phobius"/>
    </source>
</evidence>
<gene>
    <name evidence="12" type="ORF">IPV69_19770</name>
</gene>
<evidence type="ECO:0000313" key="12">
    <source>
        <dbReference type="EMBL" id="QOV88465.1"/>
    </source>
</evidence>
<evidence type="ECO:0000256" key="2">
    <source>
        <dbReference type="ARBA" id="ARBA00004236"/>
    </source>
</evidence>
<dbReference type="InterPro" id="IPR041916">
    <property type="entry name" value="Anti_sigma_zinc_sf"/>
</dbReference>
<evidence type="ECO:0000256" key="9">
    <source>
        <dbReference type="SAM" id="Coils"/>
    </source>
</evidence>
<dbReference type="Proteomes" id="UP000593765">
    <property type="component" value="Chromosome"/>
</dbReference>
<evidence type="ECO:0000256" key="6">
    <source>
        <dbReference type="ARBA" id="ARBA00023136"/>
    </source>
</evidence>
<name>A0A7M2WSF9_9BACT</name>
<organism evidence="12 13">
    <name type="scientific">Humisphaera borealis</name>
    <dbReference type="NCBI Taxonomy" id="2807512"/>
    <lineage>
        <taxon>Bacteria</taxon>
        <taxon>Pseudomonadati</taxon>
        <taxon>Planctomycetota</taxon>
        <taxon>Phycisphaerae</taxon>
        <taxon>Tepidisphaerales</taxon>
        <taxon>Tepidisphaeraceae</taxon>
        <taxon>Humisphaera</taxon>
    </lineage>
</organism>
<evidence type="ECO:0000259" key="11">
    <source>
        <dbReference type="Pfam" id="PF10099"/>
    </source>
</evidence>
<evidence type="ECO:0000256" key="7">
    <source>
        <dbReference type="ARBA" id="ARBA00029829"/>
    </source>
</evidence>
<evidence type="ECO:0000256" key="8">
    <source>
        <dbReference type="ARBA" id="ARBA00030803"/>
    </source>
</evidence>
<reference evidence="12 13" key="1">
    <citation type="submission" date="2020-10" db="EMBL/GenBank/DDBJ databases">
        <title>Wide distribution of Phycisphaera-like planctomycetes from WD2101 soil group in peatlands and genome analysis of the first cultivated representative.</title>
        <authorList>
            <person name="Dedysh S.N."/>
            <person name="Beletsky A.V."/>
            <person name="Ivanova A."/>
            <person name="Kulichevskaya I.S."/>
            <person name="Suzina N.E."/>
            <person name="Philippov D.A."/>
            <person name="Rakitin A.L."/>
            <person name="Mardanov A.V."/>
            <person name="Ravin N.V."/>
        </authorList>
    </citation>
    <scope>NUCLEOTIDE SEQUENCE [LARGE SCALE GENOMIC DNA]</scope>
    <source>
        <strain evidence="12 13">M1803</strain>
    </source>
</reference>
<keyword evidence="6 10" id="KW-0472">Membrane</keyword>
<dbReference type="EMBL" id="CP063458">
    <property type="protein sequence ID" value="QOV88465.1"/>
    <property type="molecule type" value="Genomic_DNA"/>
</dbReference>
<dbReference type="PANTHER" id="PTHR37461:SF1">
    <property type="entry name" value="ANTI-SIGMA-K FACTOR RSKA"/>
    <property type="match status" value="1"/>
</dbReference>
<dbReference type="InterPro" id="IPR018764">
    <property type="entry name" value="RskA_C"/>
</dbReference>
<dbReference type="KEGG" id="hbs:IPV69_19770"/>
<evidence type="ECO:0000256" key="5">
    <source>
        <dbReference type="ARBA" id="ARBA00022989"/>
    </source>
</evidence>
<evidence type="ECO:0000256" key="1">
    <source>
        <dbReference type="ARBA" id="ARBA00004167"/>
    </source>
</evidence>
<dbReference type="AlphaFoldDB" id="A0A7M2WSF9"/>
<evidence type="ECO:0000256" key="3">
    <source>
        <dbReference type="ARBA" id="ARBA00022475"/>
    </source>
</evidence>
<keyword evidence="5 10" id="KW-1133">Transmembrane helix</keyword>
<dbReference type="Pfam" id="PF10099">
    <property type="entry name" value="RskA_C"/>
    <property type="match status" value="1"/>
</dbReference>
<evidence type="ECO:0000256" key="4">
    <source>
        <dbReference type="ARBA" id="ARBA00022692"/>
    </source>
</evidence>
<keyword evidence="4 10" id="KW-0812">Transmembrane</keyword>
<dbReference type="PANTHER" id="PTHR37461">
    <property type="entry name" value="ANTI-SIGMA-K FACTOR RSKA"/>
    <property type="match status" value="1"/>
</dbReference>
<protein>
    <recommendedName>
        <fullName evidence="8">Regulator of SigK</fullName>
    </recommendedName>
    <alternativeName>
        <fullName evidence="7">Sigma-K anti-sigma factor RskA</fullName>
    </alternativeName>
</protein>
<dbReference type="InterPro" id="IPR051474">
    <property type="entry name" value="Anti-sigma-K/W_factor"/>
</dbReference>
<keyword evidence="13" id="KW-1185">Reference proteome</keyword>
<keyword evidence="9" id="KW-0175">Coiled coil</keyword>
<dbReference type="GO" id="GO:0006417">
    <property type="term" value="P:regulation of translation"/>
    <property type="evidence" value="ECO:0007669"/>
    <property type="project" value="TreeGrafter"/>
</dbReference>
<dbReference type="Gene3D" id="1.10.10.1320">
    <property type="entry name" value="Anti-sigma factor, zinc-finger domain"/>
    <property type="match status" value="1"/>
</dbReference>
<comment type="subcellular location">
    <subcellularLocation>
        <location evidence="2">Cell membrane</location>
    </subcellularLocation>
    <subcellularLocation>
        <location evidence="1">Membrane</location>
        <topology evidence="1">Single-pass membrane protein</topology>
    </subcellularLocation>
</comment>
<dbReference type="RefSeq" id="WP_206291449.1">
    <property type="nucleotide sequence ID" value="NZ_CP063458.1"/>
</dbReference>
<sequence length="263" mass="27614">MNDRDRLDLMLAYAAGALEGPEEQAVRARLAEGDPRLAAALAEADEILARLSATVEPVAPPASLKSSVLSSLPDRRQHFSSPRMTGAASPAPARAAWPPLRLAVAAAVAAILIGGGLMYVALQERSTQVARLQAKLAERERQLGETQDVFGSADTKLTVLKPTDAGTQEYGRVIVDPTRRQVKVYIYSLVPPPPGKTYQLWLMPEGGGNPVPAPVFMVDATGRAVITADIPSNVKAVAGAAVSVEPPQGSASPSNVKLLSKAI</sequence>
<dbReference type="GO" id="GO:0016989">
    <property type="term" value="F:sigma factor antagonist activity"/>
    <property type="evidence" value="ECO:0007669"/>
    <property type="project" value="TreeGrafter"/>
</dbReference>
<feature type="coiled-coil region" evidence="9">
    <location>
        <begin position="122"/>
        <end position="149"/>
    </location>
</feature>
<feature type="domain" description="Anti-sigma K factor RskA C-terminal" evidence="11">
    <location>
        <begin position="102"/>
        <end position="254"/>
    </location>
</feature>
<feature type="transmembrane region" description="Helical" evidence="10">
    <location>
        <begin position="102"/>
        <end position="122"/>
    </location>
</feature>
<evidence type="ECO:0000313" key="13">
    <source>
        <dbReference type="Proteomes" id="UP000593765"/>
    </source>
</evidence>